<organism evidence="1 2">
    <name type="scientific">Paraglaciecola chathamensis</name>
    <dbReference type="NCBI Taxonomy" id="368405"/>
    <lineage>
        <taxon>Bacteria</taxon>
        <taxon>Pseudomonadati</taxon>
        <taxon>Pseudomonadota</taxon>
        <taxon>Gammaproteobacteria</taxon>
        <taxon>Alteromonadales</taxon>
        <taxon>Alteromonadaceae</taxon>
        <taxon>Paraglaciecola</taxon>
    </lineage>
</organism>
<protein>
    <submittedName>
        <fullName evidence="1">Uncharacterized protein</fullName>
    </submittedName>
</protein>
<name>A0A8H9ICA7_9ALTE</name>
<evidence type="ECO:0000313" key="1">
    <source>
        <dbReference type="EMBL" id="GGZ47542.1"/>
    </source>
</evidence>
<gene>
    <name evidence="1" type="ORF">GCM10011274_01550</name>
</gene>
<evidence type="ECO:0000313" key="2">
    <source>
        <dbReference type="Proteomes" id="UP000622604"/>
    </source>
</evidence>
<reference evidence="1" key="1">
    <citation type="journal article" date="2014" name="Int. J. Syst. Evol. Microbiol.">
        <title>Complete genome sequence of Corynebacterium casei LMG S-19264T (=DSM 44701T), isolated from a smear-ripened cheese.</title>
        <authorList>
            <consortium name="US DOE Joint Genome Institute (JGI-PGF)"/>
            <person name="Walter F."/>
            <person name="Albersmeier A."/>
            <person name="Kalinowski J."/>
            <person name="Ruckert C."/>
        </authorList>
    </citation>
    <scope>NUCLEOTIDE SEQUENCE</scope>
    <source>
        <strain evidence="1">KCTC 32337</strain>
    </source>
</reference>
<sequence length="70" mass="8002">MLLLSLQGQASAQKTPKHRGINMPKIFNAFFEPANKINGLDVFGMKNELCCKKIRHRFSMLWGEVDLPLE</sequence>
<dbReference type="Proteomes" id="UP000622604">
    <property type="component" value="Unassembled WGS sequence"/>
</dbReference>
<reference evidence="1" key="2">
    <citation type="submission" date="2020-09" db="EMBL/GenBank/DDBJ databases">
        <authorList>
            <person name="Sun Q."/>
            <person name="Kim S."/>
        </authorList>
    </citation>
    <scope>NUCLEOTIDE SEQUENCE</scope>
    <source>
        <strain evidence="1">KCTC 32337</strain>
    </source>
</reference>
<comment type="caution">
    <text evidence="1">The sequence shown here is derived from an EMBL/GenBank/DDBJ whole genome shotgun (WGS) entry which is preliminary data.</text>
</comment>
<dbReference type="AlphaFoldDB" id="A0A8H9ICA7"/>
<proteinExistence type="predicted"/>
<dbReference type="EMBL" id="BMZC01000001">
    <property type="protein sequence ID" value="GGZ47542.1"/>
    <property type="molecule type" value="Genomic_DNA"/>
</dbReference>
<accession>A0A8H9ICA7</accession>